<reference evidence="2" key="1">
    <citation type="submission" date="2014-03" db="EMBL/GenBank/DDBJ databases">
        <authorList>
            <person name="Urmite Genomes U."/>
        </authorList>
    </citation>
    <scope>NUCLEOTIDE SEQUENCE [LARGE SCALE GENOMIC DNA]</scope>
    <source>
        <strain evidence="2">HD-03</strain>
    </source>
</reference>
<dbReference type="EMBL" id="CCDI010000001">
    <property type="protein sequence ID" value="CDQ22623.1"/>
    <property type="molecule type" value="Genomic_DNA"/>
</dbReference>
<dbReference type="Proteomes" id="UP000028868">
    <property type="component" value="Unassembled WGS sequence"/>
</dbReference>
<name>A0A059NWC0_9BACI</name>
<gene>
    <name evidence="1" type="ORF">BN983_00836</name>
</gene>
<proteinExistence type="predicted"/>
<evidence type="ECO:0000313" key="1">
    <source>
        <dbReference type="EMBL" id="CDQ22623.1"/>
    </source>
</evidence>
<protein>
    <submittedName>
        <fullName evidence="1">Uncharacterized protein</fullName>
    </submittedName>
</protein>
<dbReference type="RefSeq" id="WP_035505990.1">
    <property type="nucleotide sequence ID" value="NZ_CCDI010000001.1"/>
</dbReference>
<keyword evidence="2" id="KW-1185">Reference proteome</keyword>
<accession>A0A059NWC0</accession>
<organism evidence="1 2">
    <name type="scientific">Halobacillus karajensis</name>
    <dbReference type="NCBI Taxonomy" id="195088"/>
    <lineage>
        <taxon>Bacteria</taxon>
        <taxon>Bacillati</taxon>
        <taxon>Bacillota</taxon>
        <taxon>Bacilli</taxon>
        <taxon>Bacillales</taxon>
        <taxon>Bacillaceae</taxon>
        <taxon>Halobacillus</taxon>
    </lineage>
</organism>
<sequence length="60" mass="6900">MKKEMEITFANGYTVGLFEYKGELRMDLINPSGYGVSDLKLTETEVNTMQKIIEAHKEEK</sequence>
<evidence type="ECO:0000313" key="2">
    <source>
        <dbReference type="Proteomes" id="UP000028868"/>
    </source>
</evidence>
<comment type="caution">
    <text evidence="1">The sequence shown here is derived from an EMBL/GenBank/DDBJ whole genome shotgun (WGS) entry which is preliminary data.</text>
</comment>
<reference evidence="1 2" key="2">
    <citation type="submission" date="2014-05" db="EMBL/GenBank/DDBJ databases">
        <title>Draft genome sequence of Halobacillus karajensis HK-03.</title>
        <authorList>
            <person name="Khelaifia S."/>
            <person name="Croce O."/>
            <person name="Lagier J.C."/>
            <person name="Raoult D."/>
        </authorList>
    </citation>
    <scope>NUCLEOTIDE SEQUENCE [LARGE SCALE GENOMIC DNA]</scope>
    <source>
        <strain evidence="1 2">HD-03</strain>
    </source>
</reference>
<dbReference type="AlphaFoldDB" id="A0A059NWC0"/>